<feature type="signal peptide" evidence="1">
    <location>
        <begin position="1"/>
        <end position="20"/>
    </location>
</feature>
<evidence type="ECO:0000256" key="1">
    <source>
        <dbReference type="SAM" id="SignalP"/>
    </source>
</evidence>
<protein>
    <submittedName>
        <fullName evidence="2">Uncharacterized protein</fullName>
    </submittedName>
</protein>
<dbReference type="Proteomes" id="UP001144323">
    <property type="component" value="Unassembled WGS sequence"/>
</dbReference>
<feature type="chain" id="PRO_5040885024" evidence="1">
    <location>
        <begin position="21"/>
        <end position="93"/>
    </location>
</feature>
<comment type="caution">
    <text evidence="2">The sequence shown here is derived from an EMBL/GenBank/DDBJ whole genome shotgun (WGS) entry which is preliminary data.</text>
</comment>
<proteinExistence type="predicted"/>
<dbReference type="AlphaFoldDB" id="A0A9W6LQH6"/>
<evidence type="ECO:0000313" key="2">
    <source>
        <dbReference type="EMBL" id="GLI91550.1"/>
    </source>
</evidence>
<dbReference type="EMBL" id="BSEC01000001">
    <property type="protein sequence ID" value="GLI91550.1"/>
    <property type="molecule type" value="Genomic_DNA"/>
</dbReference>
<keyword evidence="1" id="KW-0732">Signal</keyword>
<keyword evidence="3" id="KW-1185">Reference proteome</keyword>
<evidence type="ECO:0000313" key="3">
    <source>
        <dbReference type="Proteomes" id="UP001144323"/>
    </source>
</evidence>
<accession>A0A9W6LQH6</accession>
<name>A0A9W6LQH6_9HYPH</name>
<organism evidence="2 3">
    <name type="scientific">Methylocystis echinoides</name>
    <dbReference type="NCBI Taxonomy" id="29468"/>
    <lineage>
        <taxon>Bacteria</taxon>
        <taxon>Pseudomonadati</taxon>
        <taxon>Pseudomonadota</taxon>
        <taxon>Alphaproteobacteria</taxon>
        <taxon>Hyphomicrobiales</taxon>
        <taxon>Methylocystaceae</taxon>
        <taxon>Methylocystis</taxon>
    </lineage>
</organism>
<dbReference type="RefSeq" id="WP_281800240.1">
    <property type="nucleotide sequence ID" value="NZ_BSEC01000001.1"/>
</dbReference>
<gene>
    <name evidence="2" type="ORF">LMG27198_05420</name>
</gene>
<reference evidence="2" key="1">
    <citation type="journal article" date="2023" name="Int. J. Syst. Evol. Microbiol.">
        <title>Methylocystis iwaonis sp. nov., a type II methane-oxidizing bacterium from surface soil of a rice paddy field in Japan, and emended description of the genus Methylocystis (ex Whittenbury et al. 1970) Bowman et al. 1993.</title>
        <authorList>
            <person name="Kaise H."/>
            <person name="Sawadogo J.B."/>
            <person name="Alam M.S."/>
            <person name="Ueno C."/>
            <person name="Dianou D."/>
            <person name="Shinjo R."/>
            <person name="Asakawa S."/>
        </authorList>
    </citation>
    <scope>NUCLEOTIDE SEQUENCE</scope>
    <source>
        <strain evidence="2">LMG27198</strain>
    </source>
</reference>
<sequence>MRIVPLGLALLLGWTCPAFAVNTWAGNTPEDMAEEQEACGADAARFCGPVATIFIFEMENCLKRHMLQLSKACRQELSPTDFRKYHDSNFDLF</sequence>